<proteinExistence type="predicted"/>
<evidence type="ECO:0000313" key="1">
    <source>
        <dbReference type="EMBL" id="KAG6752125.1"/>
    </source>
</evidence>
<gene>
    <name evidence="1" type="ORF">POTOM_044344</name>
</gene>
<organism evidence="1 2">
    <name type="scientific">Populus tomentosa</name>
    <name type="common">Chinese white poplar</name>
    <dbReference type="NCBI Taxonomy" id="118781"/>
    <lineage>
        <taxon>Eukaryota</taxon>
        <taxon>Viridiplantae</taxon>
        <taxon>Streptophyta</taxon>
        <taxon>Embryophyta</taxon>
        <taxon>Tracheophyta</taxon>
        <taxon>Spermatophyta</taxon>
        <taxon>Magnoliopsida</taxon>
        <taxon>eudicotyledons</taxon>
        <taxon>Gunneridae</taxon>
        <taxon>Pentapetalae</taxon>
        <taxon>rosids</taxon>
        <taxon>fabids</taxon>
        <taxon>Malpighiales</taxon>
        <taxon>Salicaceae</taxon>
        <taxon>Saliceae</taxon>
        <taxon>Populus</taxon>
    </lineage>
</organism>
<sequence>MCSFTHTTQNGKVEFLFLSFKYNLDLDLDGDGLSIHRSRKWGTGDHHLGWIPTITTTRSSIYNKGSITEYMAEDGDKFEMNTKINGCIPTTNKYTES</sequence>
<evidence type="ECO:0000313" key="2">
    <source>
        <dbReference type="Proteomes" id="UP000886885"/>
    </source>
</evidence>
<dbReference type="Proteomes" id="UP000886885">
    <property type="component" value="Chromosome 13A"/>
</dbReference>
<dbReference type="AlphaFoldDB" id="A0A8X7YW37"/>
<comment type="caution">
    <text evidence="1">The sequence shown here is derived from an EMBL/GenBank/DDBJ whole genome shotgun (WGS) entry which is preliminary data.</text>
</comment>
<protein>
    <submittedName>
        <fullName evidence="1">Uncharacterized protein</fullName>
    </submittedName>
</protein>
<accession>A0A8X7YW37</accession>
<reference evidence="1" key="1">
    <citation type="journal article" date="2020" name="bioRxiv">
        <title>Hybrid origin of Populus tomentosa Carr. identified through genome sequencing and phylogenomic analysis.</title>
        <authorList>
            <person name="An X."/>
            <person name="Gao K."/>
            <person name="Chen Z."/>
            <person name="Li J."/>
            <person name="Yang X."/>
            <person name="Yang X."/>
            <person name="Zhou J."/>
            <person name="Guo T."/>
            <person name="Zhao T."/>
            <person name="Huang S."/>
            <person name="Miao D."/>
            <person name="Khan W.U."/>
            <person name="Rao P."/>
            <person name="Ye M."/>
            <person name="Lei B."/>
            <person name="Liao W."/>
            <person name="Wang J."/>
            <person name="Ji L."/>
            <person name="Li Y."/>
            <person name="Guo B."/>
            <person name="Mustafa N.S."/>
            <person name="Li S."/>
            <person name="Yun Q."/>
            <person name="Keller S.R."/>
            <person name="Mao J."/>
            <person name="Zhang R."/>
            <person name="Strauss S.H."/>
        </authorList>
    </citation>
    <scope>NUCLEOTIDE SEQUENCE</scope>
    <source>
        <strain evidence="1">GM15</strain>
        <tissue evidence="1">Leaf</tissue>
    </source>
</reference>
<name>A0A8X7YW37_POPTO</name>
<dbReference type="EMBL" id="JAAWWB010000025">
    <property type="protein sequence ID" value="KAG6752125.1"/>
    <property type="molecule type" value="Genomic_DNA"/>
</dbReference>
<keyword evidence="2" id="KW-1185">Reference proteome</keyword>